<proteinExistence type="predicted"/>
<feature type="non-terminal residue" evidence="1">
    <location>
        <position position="242"/>
    </location>
</feature>
<keyword evidence="2" id="KW-1185">Reference proteome</keyword>
<dbReference type="Proteomes" id="UP001186974">
    <property type="component" value="Unassembled WGS sequence"/>
</dbReference>
<evidence type="ECO:0000313" key="1">
    <source>
        <dbReference type="EMBL" id="KAK3077674.1"/>
    </source>
</evidence>
<sequence length="242" mass="27232">MVRSVTEDDIGLKVLRDPHAATSQGTHPDAIDILAIHGICAHPDDSWCKNVSSKESPRYVNWLSSWEMLPSVVPQARIMRYGYESQWFGKDAIRQNTSTVADRLILALARERKDGPYRPLMFVAHCFEGLVLLKALLEAQQFPDRWHGIFSSTTGLVFFGTPFRGAEGMSQSEMLEAAQREYAPEHIQEQVLKVLEPGNEILQDVVDRFGKTRSGPNQASVACFFELKTTDVGRIVGREERV</sequence>
<gene>
    <name evidence="1" type="ORF">LTS18_009606</name>
</gene>
<name>A0ACC3DM41_9PEZI</name>
<evidence type="ECO:0000313" key="2">
    <source>
        <dbReference type="Proteomes" id="UP001186974"/>
    </source>
</evidence>
<protein>
    <submittedName>
        <fullName evidence="1">Uncharacterized protein</fullName>
    </submittedName>
</protein>
<comment type="caution">
    <text evidence="1">The sequence shown here is derived from an EMBL/GenBank/DDBJ whole genome shotgun (WGS) entry which is preliminary data.</text>
</comment>
<organism evidence="1 2">
    <name type="scientific">Coniosporium uncinatum</name>
    <dbReference type="NCBI Taxonomy" id="93489"/>
    <lineage>
        <taxon>Eukaryota</taxon>
        <taxon>Fungi</taxon>
        <taxon>Dikarya</taxon>
        <taxon>Ascomycota</taxon>
        <taxon>Pezizomycotina</taxon>
        <taxon>Dothideomycetes</taxon>
        <taxon>Dothideomycetes incertae sedis</taxon>
        <taxon>Coniosporium</taxon>
    </lineage>
</organism>
<accession>A0ACC3DM41</accession>
<reference evidence="1" key="1">
    <citation type="submission" date="2024-09" db="EMBL/GenBank/DDBJ databases">
        <title>Black Yeasts Isolated from many extreme environments.</title>
        <authorList>
            <person name="Coleine C."/>
            <person name="Stajich J.E."/>
            <person name="Selbmann L."/>
        </authorList>
    </citation>
    <scope>NUCLEOTIDE SEQUENCE</scope>
    <source>
        <strain evidence="1">CCFEE 5737</strain>
    </source>
</reference>
<dbReference type="EMBL" id="JAWDJW010002616">
    <property type="protein sequence ID" value="KAK3077674.1"/>
    <property type="molecule type" value="Genomic_DNA"/>
</dbReference>